<sequence length="504" mass="57579">MNFFYNVYAEASSVESLEVYLQDHSDELYDIYASRYNVLSEASDDIDKFVQLKFKCYSQLDFSSTQNRSFLLIMLDLAERLNLQGAMARLARLVSDEGIKITSRMQAGLSFVYPKPSTADDLIEKFEDICSLLQIAIEEEEDSILPSLVTFLNYYSAVVGSLHPTKALIVKGRFLEALEQNKYPFLNDVKDVCKIDVNNKRAYEQLQEAIDLLNCQNLSASPFTSDEPYLIEEGTEYANWINSANKCFDTIRQHAVAHASDNFDKGRGVNPITEEQGLYNYLKNYGNMHKAKIQSALAEPFPQQFDQPLTIIDWGCGQGLASMLFCEKYYQENINQIILIDPSELAIKRASLHCKAINSECSVRTVCKKLDDVELNDIGIIRNNVVVNLFSNILDIDDYSTPHILSLMEGIKKAENYYVCVSPHINDIKTNKIDNFRRYFQTMSGYVEFHNVDNTKLSEFWMCNNVFKSGSINHGLQYGCSPYHDENGCAKKWTRVLRVFKVTL</sequence>
<protein>
    <recommendedName>
        <fullName evidence="5">Methyltransferase domain-containing protein</fullName>
    </recommendedName>
</protein>
<dbReference type="RefSeq" id="WP_130057581.1">
    <property type="nucleotide sequence ID" value="NZ_RCXL01000065.1"/>
</dbReference>
<reference evidence="2 3" key="2">
    <citation type="journal article" date="2019" name="Science, e1252229">
        <title>Invertible promoters mediate bacterial phase variation, antibiotic resistance, and host adaptation in the gut.</title>
        <authorList>
            <person name="Jiang X."/>
            <person name="Hall A.B."/>
            <person name="Arthur T.D."/>
            <person name="Plichta D.R."/>
            <person name="Covington C.T."/>
            <person name="Poyet M."/>
            <person name="Crothers J."/>
            <person name="Moses P.L."/>
            <person name="Tolonen A.C."/>
            <person name="Vlamakis H."/>
            <person name="Alm E.J."/>
            <person name="Xavier R.J."/>
        </authorList>
    </citation>
    <scope>NUCLEOTIDE SEQUENCE [LARGE SCALE GENOMIC DNA]</scope>
    <source>
        <strain evidence="3">bj_0095</strain>
        <strain evidence="2">Bj_0095</strain>
    </source>
</reference>
<dbReference type="Proteomes" id="UP000291917">
    <property type="component" value="Unassembled WGS sequence"/>
</dbReference>
<evidence type="ECO:0000313" key="1">
    <source>
        <dbReference type="EMBL" id="KAA5267237.1"/>
    </source>
</evidence>
<keyword evidence="4" id="KW-1185">Reference proteome</keyword>
<proteinExistence type="predicted"/>
<comment type="caution">
    <text evidence="2">The sequence shown here is derived from an EMBL/GenBank/DDBJ whole genome shotgun (WGS) entry which is preliminary data.</text>
</comment>
<dbReference type="Proteomes" id="UP000335496">
    <property type="component" value="Unassembled WGS sequence"/>
</dbReference>
<evidence type="ECO:0008006" key="5">
    <source>
        <dbReference type="Google" id="ProtNLM"/>
    </source>
</evidence>
<name>A0A4Q5GHL8_9BACE</name>
<dbReference type="AlphaFoldDB" id="A0A4Q5GHL8"/>
<dbReference type="SUPFAM" id="SSF53335">
    <property type="entry name" value="S-adenosyl-L-methionine-dependent methyltransferases"/>
    <property type="match status" value="1"/>
</dbReference>
<dbReference type="EMBL" id="RCXL01000065">
    <property type="protein sequence ID" value="RYT67035.1"/>
    <property type="molecule type" value="Genomic_DNA"/>
</dbReference>
<dbReference type="InterPro" id="IPR029063">
    <property type="entry name" value="SAM-dependent_MTases_sf"/>
</dbReference>
<reference evidence="1 4" key="1">
    <citation type="journal article" date="2019" name="Nat. Med.">
        <title>A library of human gut bacterial isolates paired with longitudinal multiomics data enables mechanistic microbiome research.</title>
        <authorList>
            <person name="Poyet M."/>
            <person name="Groussin M."/>
            <person name="Gibbons S.M."/>
            <person name="Avila-Pacheco J."/>
            <person name="Jiang X."/>
            <person name="Kearney S.M."/>
            <person name="Perrotta A.R."/>
            <person name="Berdy B."/>
            <person name="Zhao S."/>
            <person name="Lieberman T.D."/>
            <person name="Swanson P.K."/>
            <person name="Smith M."/>
            <person name="Roesemann S."/>
            <person name="Alexander J.E."/>
            <person name="Rich S.A."/>
            <person name="Livny J."/>
            <person name="Vlamakis H."/>
            <person name="Clish C."/>
            <person name="Bullock K."/>
            <person name="Deik A."/>
            <person name="Scott J."/>
            <person name="Pierce K.A."/>
            <person name="Xavier R.J."/>
            <person name="Alm E.J."/>
        </authorList>
    </citation>
    <scope>NUCLEOTIDE SEQUENCE [LARGE SCALE GENOMIC DNA]</scope>
    <source>
        <strain evidence="1 4">BIOML-A1</strain>
    </source>
</reference>
<dbReference type="Gene3D" id="3.40.50.150">
    <property type="entry name" value="Vaccinia Virus protein VP39"/>
    <property type="match status" value="1"/>
</dbReference>
<dbReference type="EMBL" id="VVZX01000056">
    <property type="protein sequence ID" value="KAA5267237.1"/>
    <property type="molecule type" value="Genomic_DNA"/>
</dbReference>
<evidence type="ECO:0000313" key="4">
    <source>
        <dbReference type="Proteomes" id="UP000335496"/>
    </source>
</evidence>
<gene>
    <name evidence="2" type="ORF">EAJ03_19680</name>
    <name evidence="1" type="ORF">F2Z23_19715</name>
</gene>
<evidence type="ECO:0000313" key="3">
    <source>
        <dbReference type="Proteomes" id="UP000291917"/>
    </source>
</evidence>
<organism evidence="2 3">
    <name type="scientific">Bacteroides eggerthii</name>
    <dbReference type="NCBI Taxonomy" id="28111"/>
    <lineage>
        <taxon>Bacteria</taxon>
        <taxon>Pseudomonadati</taxon>
        <taxon>Bacteroidota</taxon>
        <taxon>Bacteroidia</taxon>
        <taxon>Bacteroidales</taxon>
        <taxon>Bacteroidaceae</taxon>
        <taxon>Bacteroides</taxon>
    </lineage>
</organism>
<accession>A0A4Q5GHL8</accession>
<evidence type="ECO:0000313" key="2">
    <source>
        <dbReference type="EMBL" id="RYT67035.1"/>
    </source>
</evidence>